<dbReference type="Proteomes" id="UP001387100">
    <property type="component" value="Unassembled WGS sequence"/>
</dbReference>
<feature type="region of interest" description="Disordered" evidence="1">
    <location>
        <begin position="1"/>
        <end position="47"/>
    </location>
</feature>
<dbReference type="EMBL" id="JBBIAA010000003">
    <property type="protein sequence ID" value="MEJ5944530.1"/>
    <property type="molecule type" value="Genomic_DNA"/>
</dbReference>
<protein>
    <recommendedName>
        <fullName evidence="4">DUF2382 domain-containing protein</fullName>
    </recommendedName>
</protein>
<evidence type="ECO:0000313" key="2">
    <source>
        <dbReference type="EMBL" id="MEJ5944530.1"/>
    </source>
</evidence>
<evidence type="ECO:0000256" key="1">
    <source>
        <dbReference type="SAM" id="MobiDB-lite"/>
    </source>
</evidence>
<organism evidence="2 3">
    <name type="scientific">Pseudokineococcus basanitobsidens</name>
    <dbReference type="NCBI Taxonomy" id="1926649"/>
    <lineage>
        <taxon>Bacteria</taxon>
        <taxon>Bacillati</taxon>
        <taxon>Actinomycetota</taxon>
        <taxon>Actinomycetes</taxon>
        <taxon>Kineosporiales</taxon>
        <taxon>Kineosporiaceae</taxon>
        <taxon>Pseudokineococcus</taxon>
    </lineage>
</organism>
<evidence type="ECO:0008006" key="4">
    <source>
        <dbReference type="Google" id="ProtNLM"/>
    </source>
</evidence>
<evidence type="ECO:0000313" key="3">
    <source>
        <dbReference type="Proteomes" id="UP001387100"/>
    </source>
</evidence>
<accession>A0ABU8RHH2</accession>
<name>A0ABU8RHH2_9ACTN</name>
<comment type="caution">
    <text evidence="2">The sequence shown here is derived from an EMBL/GenBank/DDBJ whole genome shotgun (WGS) entry which is preliminary data.</text>
</comment>
<proteinExistence type="predicted"/>
<sequence>MRQAPAASWDRATQARSTRYAASPGEDRSRTTTSRRGTTDQTLVGGELVPDEVDLDAVRQHVPVVRRVDASVVLKVGDHQVATEQVVHDQDRRAALAS</sequence>
<gene>
    <name evidence="2" type="ORF">WDZ17_04380</name>
</gene>
<keyword evidence="3" id="KW-1185">Reference proteome</keyword>
<reference evidence="2 3" key="1">
    <citation type="journal article" date="2017" name="Int. J. Syst. Evol. Microbiol.">
        <title>Pseudokineococcus basanitobsidens sp. nov., isolated from volcanic rock.</title>
        <authorList>
            <person name="Lee D.W."/>
            <person name="Park M.Y."/>
            <person name="Kim J.J."/>
            <person name="Kim B.S."/>
        </authorList>
    </citation>
    <scope>NUCLEOTIDE SEQUENCE [LARGE SCALE GENOMIC DNA]</scope>
    <source>
        <strain evidence="2 3">DSM 103726</strain>
    </source>
</reference>